<feature type="domain" description="Syndecan/Neurexin" evidence="7">
    <location>
        <begin position="98"/>
        <end position="127"/>
    </location>
</feature>
<evidence type="ECO:0000256" key="3">
    <source>
        <dbReference type="ARBA" id="ARBA00022692"/>
    </source>
</evidence>
<evidence type="ECO:0000256" key="6">
    <source>
        <dbReference type="SAM" id="Phobius"/>
    </source>
</evidence>
<protein>
    <recommendedName>
        <fullName evidence="7">Syndecan/Neurexin domain-containing protein</fullName>
    </recommendedName>
</protein>
<keyword evidence="4 6" id="KW-1133">Transmembrane helix</keyword>
<dbReference type="Proteomes" id="UP000265200">
    <property type="component" value="Chromosome 11"/>
</dbReference>
<keyword evidence="5 6" id="KW-0472">Membrane</keyword>
<accession>A0A3P9J4V1</accession>
<dbReference type="AlphaFoldDB" id="A0A3P9J4V1"/>
<feature type="transmembrane region" description="Helical" evidence="6">
    <location>
        <begin position="97"/>
        <end position="116"/>
    </location>
</feature>
<evidence type="ECO:0000256" key="5">
    <source>
        <dbReference type="ARBA" id="ARBA00023136"/>
    </source>
</evidence>
<reference key="1">
    <citation type="journal article" date="2007" name="Nature">
        <title>The medaka draft genome and insights into vertebrate genome evolution.</title>
        <authorList>
            <person name="Kasahara M."/>
            <person name="Naruse K."/>
            <person name="Sasaki S."/>
            <person name="Nakatani Y."/>
            <person name="Qu W."/>
            <person name="Ahsan B."/>
            <person name="Yamada T."/>
            <person name="Nagayasu Y."/>
            <person name="Doi K."/>
            <person name="Kasai Y."/>
            <person name="Jindo T."/>
            <person name="Kobayashi D."/>
            <person name="Shimada A."/>
            <person name="Toyoda A."/>
            <person name="Kuroki Y."/>
            <person name="Fujiyama A."/>
            <person name="Sasaki T."/>
            <person name="Shimizu A."/>
            <person name="Asakawa S."/>
            <person name="Shimizu N."/>
            <person name="Hashimoto S."/>
            <person name="Yang J."/>
            <person name="Lee Y."/>
            <person name="Matsushima K."/>
            <person name="Sugano S."/>
            <person name="Sakaizumi M."/>
            <person name="Narita T."/>
            <person name="Ohishi K."/>
            <person name="Haga S."/>
            <person name="Ohta F."/>
            <person name="Nomoto H."/>
            <person name="Nogata K."/>
            <person name="Morishita T."/>
            <person name="Endo T."/>
            <person name="Shin-I T."/>
            <person name="Takeda H."/>
            <person name="Morishita S."/>
            <person name="Kohara Y."/>
        </authorList>
    </citation>
    <scope>NUCLEOTIDE SEQUENCE [LARGE SCALE GENOMIC DNA]</scope>
    <source>
        <strain>Hd-rR</strain>
    </source>
</reference>
<dbReference type="GO" id="GO:0016020">
    <property type="term" value="C:membrane"/>
    <property type="evidence" value="ECO:0007669"/>
    <property type="project" value="UniProtKB-SubCell"/>
</dbReference>
<evidence type="ECO:0000259" key="7">
    <source>
        <dbReference type="Pfam" id="PF01034"/>
    </source>
</evidence>
<evidence type="ECO:0000256" key="4">
    <source>
        <dbReference type="ARBA" id="ARBA00022989"/>
    </source>
</evidence>
<organism evidence="8 9">
    <name type="scientific">Oryzias latipes</name>
    <name type="common">Japanese rice fish</name>
    <name type="synonym">Japanese killifish</name>
    <dbReference type="NCBI Taxonomy" id="8090"/>
    <lineage>
        <taxon>Eukaryota</taxon>
        <taxon>Metazoa</taxon>
        <taxon>Chordata</taxon>
        <taxon>Craniata</taxon>
        <taxon>Vertebrata</taxon>
        <taxon>Euteleostomi</taxon>
        <taxon>Actinopterygii</taxon>
        <taxon>Neopterygii</taxon>
        <taxon>Teleostei</taxon>
        <taxon>Neoteleostei</taxon>
        <taxon>Acanthomorphata</taxon>
        <taxon>Ovalentaria</taxon>
        <taxon>Atherinomorphae</taxon>
        <taxon>Beloniformes</taxon>
        <taxon>Adrianichthyidae</taxon>
        <taxon>Oryziinae</taxon>
        <taxon>Oryzias</taxon>
    </lineage>
</organism>
<evidence type="ECO:0000256" key="1">
    <source>
        <dbReference type="ARBA" id="ARBA00004479"/>
    </source>
</evidence>
<sequence>MFLSLLEVSVDYSHFHPLRKVHHHLSLQIPFLHTKPAHHLLITSIALTNMAIKVCSNTTHIKFILGFNQMPAQTRKTKTFMDLFVYKWKHQNGAEQGAGGVNGLLFIIFVILLLVCRTMKMNEGSYDSFNHFLTLPSSNSFWKTVT</sequence>
<reference evidence="8 9" key="2">
    <citation type="submission" date="2017-04" db="EMBL/GenBank/DDBJ databases">
        <title>CpG methylation of centromeres and impact of large insertions on vertebrate speciation.</title>
        <authorList>
            <person name="Ichikawa K."/>
            <person name="Yoshimura J."/>
            <person name="Morishita S."/>
        </authorList>
    </citation>
    <scope>NUCLEOTIDE SEQUENCE</scope>
    <source>
        <strain evidence="8 9">HSOK</strain>
    </source>
</reference>
<evidence type="ECO:0000313" key="8">
    <source>
        <dbReference type="Ensembl" id="ENSORLP00015027259.1"/>
    </source>
</evidence>
<comment type="subcellular location">
    <subcellularLocation>
        <location evidence="1">Membrane</location>
        <topology evidence="1">Single-pass type I membrane protein</topology>
    </subcellularLocation>
</comment>
<dbReference type="Ensembl" id="ENSORLT00015000796.1">
    <property type="protein sequence ID" value="ENSORLP00015027259.1"/>
    <property type="gene ID" value="ENSORLG00015009257.1"/>
</dbReference>
<name>A0A3P9J4V1_ORYLA</name>
<reference evidence="8" key="4">
    <citation type="submission" date="2025-09" db="UniProtKB">
        <authorList>
            <consortium name="Ensembl"/>
        </authorList>
    </citation>
    <scope>IDENTIFICATION</scope>
    <source>
        <strain evidence="8">HSOK</strain>
    </source>
</reference>
<proteinExistence type="inferred from homology"/>
<reference evidence="8" key="3">
    <citation type="submission" date="2025-08" db="UniProtKB">
        <authorList>
            <consortium name="Ensembl"/>
        </authorList>
    </citation>
    <scope>IDENTIFICATION</scope>
    <source>
        <strain evidence="8">HSOK</strain>
    </source>
</reference>
<dbReference type="InterPro" id="IPR027789">
    <property type="entry name" value="Syndecan/Neurexin_dom"/>
</dbReference>
<comment type="similarity">
    <text evidence="2">Belongs to the neurexin family.</text>
</comment>
<evidence type="ECO:0000256" key="2">
    <source>
        <dbReference type="ARBA" id="ARBA00010241"/>
    </source>
</evidence>
<evidence type="ECO:0000313" key="9">
    <source>
        <dbReference type="Proteomes" id="UP000265200"/>
    </source>
</evidence>
<dbReference type="Pfam" id="PF01034">
    <property type="entry name" value="Syndecan"/>
    <property type="match status" value="1"/>
</dbReference>
<keyword evidence="3 6" id="KW-0812">Transmembrane</keyword>